<proteinExistence type="predicted"/>
<name>A0AAP6JGB0_9GAMM</name>
<keyword evidence="4" id="KW-0067">ATP-binding</keyword>
<evidence type="ECO:0000313" key="8">
    <source>
        <dbReference type="EMBL" id="MEA5446515.1"/>
    </source>
</evidence>
<dbReference type="Pfam" id="PF13245">
    <property type="entry name" value="AAA_19"/>
    <property type="match status" value="1"/>
</dbReference>
<keyword evidence="3" id="KW-0347">Helicase</keyword>
<dbReference type="GO" id="GO:0003677">
    <property type="term" value="F:DNA binding"/>
    <property type="evidence" value="ECO:0007669"/>
    <property type="project" value="InterPro"/>
</dbReference>
<dbReference type="GO" id="GO:0000725">
    <property type="term" value="P:recombinational repair"/>
    <property type="evidence" value="ECO:0007669"/>
    <property type="project" value="TreeGrafter"/>
</dbReference>
<dbReference type="AlphaFoldDB" id="A0AAP6JGB0"/>
<dbReference type="Proteomes" id="UP001302316">
    <property type="component" value="Unassembled WGS sequence"/>
</dbReference>
<dbReference type="GO" id="GO:0043138">
    <property type="term" value="F:3'-5' DNA helicase activity"/>
    <property type="evidence" value="ECO:0007669"/>
    <property type="project" value="TreeGrafter"/>
</dbReference>
<dbReference type="GO" id="GO:0004527">
    <property type="term" value="F:exonuclease activity"/>
    <property type="evidence" value="ECO:0007669"/>
    <property type="project" value="UniProtKB-KW"/>
</dbReference>
<dbReference type="Pfam" id="PF08378">
    <property type="entry name" value="NERD"/>
    <property type="match status" value="1"/>
</dbReference>
<dbReference type="SUPFAM" id="SSF52540">
    <property type="entry name" value="P-loop containing nucleoside triphosphate hydrolases"/>
    <property type="match status" value="1"/>
</dbReference>
<accession>A0AAP6JGB0</accession>
<dbReference type="InterPro" id="IPR014017">
    <property type="entry name" value="DNA_helicase_UvrD-like_C"/>
</dbReference>
<keyword evidence="8" id="KW-0269">Exonuclease</keyword>
<comment type="caution">
    <text evidence="8">The sequence shown here is derived from an EMBL/GenBank/DDBJ whole genome shotgun (WGS) entry which is preliminary data.</text>
</comment>
<dbReference type="PANTHER" id="PTHR11070:SF2">
    <property type="entry name" value="ATP-DEPENDENT DNA HELICASE SRS2"/>
    <property type="match status" value="1"/>
</dbReference>
<keyword evidence="8" id="KW-0540">Nuclease</keyword>
<organism evidence="8 9">
    <name type="scientific">Natronospira elongata</name>
    <dbReference type="NCBI Taxonomy" id="3110268"/>
    <lineage>
        <taxon>Bacteria</taxon>
        <taxon>Pseudomonadati</taxon>
        <taxon>Pseudomonadota</taxon>
        <taxon>Gammaproteobacteria</taxon>
        <taxon>Natronospirales</taxon>
        <taxon>Natronospiraceae</taxon>
        <taxon>Natronospira</taxon>
    </lineage>
</organism>
<evidence type="ECO:0000313" key="9">
    <source>
        <dbReference type="Proteomes" id="UP001302316"/>
    </source>
</evidence>
<dbReference type="EMBL" id="JAYGII010000037">
    <property type="protein sequence ID" value="MEA5446515.1"/>
    <property type="molecule type" value="Genomic_DNA"/>
</dbReference>
<gene>
    <name evidence="8" type="ORF">VCB98_11870</name>
</gene>
<dbReference type="PANTHER" id="PTHR11070">
    <property type="entry name" value="UVRD / RECB / PCRA DNA HELICASE FAMILY MEMBER"/>
    <property type="match status" value="1"/>
</dbReference>
<keyword evidence="2" id="KW-0378">Hydrolase</keyword>
<dbReference type="RefSeq" id="WP_346052805.1">
    <property type="nucleotide sequence ID" value="NZ_JAYGII010000037.1"/>
</dbReference>
<evidence type="ECO:0000259" key="7">
    <source>
        <dbReference type="Pfam" id="PF13361"/>
    </source>
</evidence>
<dbReference type="Pfam" id="PF13361">
    <property type="entry name" value="UvrD_C"/>
    <property type="match status" value="2"/>
</dbReference>
<reference evidence="8 9" key="1">
    <citation type="submission" date="2023-12" db="EMBL/GenBank/DDBJ databases">
        <title>Whole-genome sequencing of halo(alkali)philic microorganisms from hypersaline lakes.</title>
        <authorList>
            <person name="Sorokin D.Y."/>
            <person name="Merkel A.Y."/>
            <person name="Messina E."/>
            <person name="Yakimov M."/>
        </authorList>
    </citation>
    <scope>NUCLEOTIDE SEQUENCE [LARGE SCALE GENOMIC DNA]</scope>
    <source>
        <strain evidence="8 9">AB-CW1</strain>
    </source>
</reference>
<feature type="domain" description="UvrD-like helicase C-terminal" evidence="7">
    <location>
        <begin position="537"/>
        <end position="592"/>
    </location>
</feature>
<keyword evidence="9" id="KW-1185">Reference proteome</keyword>
<dbReference type="GO" id="GO:0005524">
    <property type="term" value="F:ATP binding"/>
    <property type="evidence" value="ECO:0007669"/>
    <property type="project" value="UniProtKB-KW"/>
</dbReference>
<evidence type="ECO:0000256" key="3">
    <source>
        <dbReference type="ARBA" id="ARBA00022806"/>
    </source>
</evidence>
<feature type="domain" description="UvrD-like helicase C-terminal" evidence="7">
    <location>
        <begin position="422"/>
        <end position="531"/>
    </location>
</feature>
<evidence type="ECO:0000256" key="2">
    <source>
        <dbReference type="ARBA" id="ARBA00022801"/>
    </source>
</evidence>
<evidence type="ECO:0000256" key="4">
    <source>
        <dbReference type="ARBA" id="ARBA00022840"/>
    </source>
</evidence>
<evidence type="ECO:0000256" key="5">
    <source>
        <dbReference type="ARBA" id="ARBA00034923"/>
    </source>
</evidence>
<evidence type="ECO:0000256" key="1">
    <source>
        <dbReference type="ARBA" id="ARBA00022741"/>
    </source>
</evidence>
<dbReference type="InterPro" id="IPR011528">
    <property type="entry name" value="NERD"/>
</dbReference>
<dbReference type="Gene3D" id="3.40.50.300">
    <property type="entry name" value="P-loop containing nucleotide triphosphate hydrolases"/>
    <property type="match status" value="2"/>
</dbReference>
<dbReference type="InterPro" id="IPR027417">
    <property type="entry name" value="P-loop_NTPase"/>
</dbReference>
<keyword evidence="1" id="KW-0547">Nucleotide-binding</keyword>
<dbReference type="InterPro" id="IPR000212">
    <property type="entry name" value="DNA_helicase_UvrD/REP"/>
</dbReference>
<protein>
    <recommendedName>
        <fullName evidence="5">DNA 3'-5' helicase II</fullName>
    </recommendedName>
</protein>
<evidence type="ECO:0000259" key="6">
    <source>
        <dbReference type="Pfam" id="PF08378"/>
    </source>
</evidence>
<feature type="domain" description="NERD" evidence="6">
    <location>
        <begin position="17"/>
        <end position="113"/>
    </location>
</feature>
<dbReference type="CDD" id="cd18807">
    <property type="entry name" value="SF1_C_UvrD"/>
    <property type="match status" value="1"/>
</dbReference>
<sequence>MANFLTSINQKRGTMTRGERRLADRMAALLEDDYLIWHEAPIGPRRQQPDFVILHPRRGVLALEVKDWKLESLHEANRQSITLSTQRGLVRESNPLDQARLYAIRISRELEQEASLLHPPGHPRAGKLMVPWGFGVVLSNITRQQLERSGLDQMLAPDQVICKDEMSPSTEAEEFQKRLWDMFTITPPVALSVPQIDRIRARMFPEIRINQKGLWDTGGEEEKDIETALPDMVKVMDLEQEKVARNLGAGHRVIHGAAGAGKTLVLVYRCSYLARVLQKPILLLCYNRSLAERLERLTRDRGLGKQVVVRTFHAWCLHQLKTYQQPVPKTEQGQPAWEEAVSQLDRSLELGHVPRAQYGAVLIDEGHDFEPDWLRIAVQMVDPATNSLLLLYDDAQSIYGEERKPFTLSSVGIEARGRTTILRKNYRNTRQILQVAQEFASELLTEKRSDDDGIPLICPESAGGAGPLPVLHQFTSPGEEAAAVVKELQTEHQRGRAWSEMAVLFRTRYAARKVEAALSASGIPFRWAGQRKDNSPMSAVTLSTLHSSKGLEFPLVLIPALQTTPMRGRDELSEARILYVGMTRAMERLVLSGSGRSPFITRLDQAINAAA</sequence>